<feature type="compositionally biased region" description="Basic and acidic residues" evidence="2">
    <location>
        <begin position="26"/>
        <end position="37"/>
    </location>
</feature>
<keyword evidence="4" id="KW-1185">Reference proteome</keyword>
<reference evidence="3" key="1">
    <citation type="journal article" date="2020" name="Fungal Divers.">
        <title>Resolving the Mortierellaceae phylogeny through synthesis of multi-gene phylogenetics and phylogenomics.</title>
        <authorList>
            <person name="Vandepol N."/>
            <person name="Liber J."/>
            <person name="Desiro A."/>
            <person name="Na H."/>
            <person name="Kennedy M."/>
            <person name="Barry K."/>
            <person name="Grigoriev I.V."/>
            <person name="Miller A.N."/>
            <person name="O'Donnell K."/>
            <person name="Stajich J.E."/>
            <person name="Bonito G."/>
        </authorList>
    </citation>
    <scope>NUCLEOTIDE SEQUENCE</scope>
    <source>
        <strain evidence="3">NVP60</strain>
    </source>
</reference>
<evidence type="ECO:0000256" key="1">
    <source>
        <dbReference type="SAM" id="Coils"/>
    </source>
</evidence>
<feature type="compositionally biased region" description="Polar residues" evidence="2">
    <location>
        <begin position="767"/>
        <end position="777"/>
    </location>
</feature>
<feature type="compositionally biased region" description="Basic and acidic residues" evidence="2">
    <location>
        <begin position="323"/>
        <end position="333"/>
    </location>
</feature>
<evidence type="ECO:0000313" key="3">
    <source>
        <dbReference type="EMBL" id="KAG0312356.1"/>
    </source>
</evidence>
<feature type="compositionally biased region" description="Low complexity" evidence="2">
    <location>
        <begin position="657"/>
        <end position="671"/>
    </location>
</feature>
<feature type="compositionally biased region" description="Low complexity" evidence="2">
    <location>
        <begin position="171"/>
        <end position="181"/>
    </location>
</feature>
<protein>
    <submittedName>
        <fullName evidence="3">Uncharacterized protein</fullName>
    </submittedName>
</protein>
<comment type="caution">
    <text evidence="3">The sequence shown here is derived from an EMBL/GenBank/DDBJ whole genome shotgun (WGS) entry which is preliminary data.</text>
</comment>
<keyword evidence="1" id="KW-0175">Coiled coil</keyword>
<feature type="compositionally biased region" description="Basic and acidic residues" evidence="2">
    <location>
        <begin position="295"/>
        <end position="306"/>
    </location>
</feature>
<feature type="region of interest" description="Disordered" evidence="2">
    <location>
        <begin position="255"/>
        <end position="356"/>
    </location>
</feature>
<feature type="region of interest" description="Disordered" evidence="2">
    <location>
        <begin position="419"/>
        <end position="501"/>
    </location>
</feature>
<gene>
    <name evidence="3" type="ORF">BGZ97_011257</name>
</gene>
<feature type="region of interest" description="Disordered" evidence="2">
    <location>
        <begin position="206"/>
        <end position="237"/>
    </location>
</feature>
<feature type="region of interest" description="Disordered" evidence="2">
    <location>
        <begin position="379"/>
        <end position="407"/>
    </location>
</feature>
<organism evidence="3 4">
    <name type="scientific">Linnemannia gamsii</name>
    <dbReference type="NCBI Taxonomy" id="64522"/>
    <lineage>
        <taxon>Eukaryota</taxon>
        <taxon>Fungi</taxon>
        <taxon>Fungi incertae sedis</taxon>
        <taxon>Mucoromycota</taxon>
        <taxon>Mortierellomycotina</taxon>
        <taxon>Mortierellomycetes</taxon>
        <taxon>Mortierellales</taxon>
        <taxon>Mortierellaceae</taxon>
        <taxon>Linnemannia</taxon>
    </lineage>
</organism>
<evidence type="ECO:0000256" key="2">
    <source>
        <dbReference type="SAM" id="MobiDB-lite"/>
    </source>
</evidence>
<feature type="compositionally biased region" description="Acidic residues" evidence="2">
    <location>
        <begin position="281"/>
        <end position="294"/>
    </location>
</feature>
<dbReference type="Proteomes" id="UP000823405">
    <property type="component" value="Unassembled WGS sequence"/>
</dbReference>
<feature type="region of interest" description="Disordered" evidence="2">
    <location>
        <begin position="1"/>
        <end position="66"/>
    </location>
</feature>
<feature type="compositionally biased region" description="Acidic residues" evidence="2">
    <location>
        <begin position="472"/>
        <end position="492"/>
    </location>
</feature>
<proteinExistence type="predicted"/>
<accession>A0A9P6R927</accession>
<feature type="region of interest" description="Disordered" evidence="2">
    <location>
        <begin position="158"/>
        <end position="190"/>
    </location>
</feature>
<dbReference type="EMBL" id="JAAAIN010000623">
    <property type="protein sequence ID" value="KAG0312356.1"/>
    <property type="molecule type" value="Genomic_DNA"/>
</dbReference>
<feature type="region of interest" description="Disordered" evidence="2">
    <location>
        <begin position="743"/>
        <end position="804"/>
    </location>
</feature>
<feature type="coiled-coil region" evidence="1">
    <location>
        <begin position="691"/>
        <end position="718"/>
    </location>
</feature>
<feature type="compositionally biased region" description="Low complexity" evidence="2">
    <location>
        <begin position="610"/>
        <end position="650"/>
    </location>
</feature>
<sequence length="804" mass="86300">MYAPGTHTPRAEDLDEDGMEALPLGERVKTRLERDLAEALGTPVLDTPSPPPSSSPPYIEQPTVQPVVSATARPLVPSIRRPSITGLGIHAPVRNSGNDSDGEEGEEVFHQAIDHFIHPLSTSSHNNHRVSPPTITPVTPPVFPGADTLSTATNAIKSPAGTAMSPRFLQPSSSHYSSSPSSPQPPPPVASLTALASLIMENSDDVATPLLPSTTGDEKANDKDEEEDEVESSANLRPFYGVGIHGRASVDEYAQEVGESIQKKKAPLTDLGCGSVPLPAVDDDEPEEEEEEEEEKKKREMEDVREATVVTSTSDDGDGGSDGADKDDSLKDLETEDTVPAAMETSPATVKKVDASLEVGNVEEGVDTMDSPPIMTTTVSAATTEEEDPKTVTERRPSTLRYGGVGLHALRPSDEYVQNIEEAMQRPPPVDLRPPSDNSDKEEEVAEVPEAIVGLLSPNDDGNNSKAKNTVDETEVQPEDENEDEVQTDDEATNATTTVSSAIDRIEDKSLATTQAMSHLATALRYGAVGLHGKTPFDEYAHEIEESIQRGAQVGQGLKSGGVVGVESSEEEGDASPKAVGSERDLEAPVNVHVHDKNHEGATKKPIPPSISTRPSSSVSTLGGATTHTTTSSRNFDHPSSPSSFSSSSDFLDDSYDSSNPSSPSTPSSSSIPHQTAVQKELQDLRHRRRKIQLVDDAQRKKEQLDRIREQLERKTLGKIREQVSFWETKGVLEQKVVGAEEVLEEDDETEGGYYVEMPQLAPRRSLPTTSLSTNDKVPTPLPGSVPSSAPESSEMDAFLSKVD</sequence>
<feature type="region of interest" description="Disordered" evidence="2">
    <location>
        <begin position="551"/>
        <end position="684"/>
    </location>
</feature>
<feature type="compositionally biased region" description="Basic and acidic residues" evidence="2">
    <location>
        <begin position="581"/>
        <end position="603"/>
    </location>
</feature>
<dbReference type="AlphaFoldDB" id="A0A9P6R927"/>
<name>A0A9P6R927_9FUNG</name>
<dbReference type="OrthoDB" id="2447448at2759"/>
<evidence type="ECO:0000313" key="4">
    <source>
        <dbReference type="Proteomes" id="UP000823405"/>
    </source>
</evidence>